<dbReference type="InterPro" id="IPR058593">
    <property type="entry name" value="ARB_07466-like_C"/>
</dbReference>
<dbReference type="EMBL" id="LLZH01000310">
    <property type="protein sequence ID" value="KUL25835.1"/>
    <property type="molecule type" value="Genomic_DNA"/>
</dbReference>
<keyword evidence="3" id="KW-1185">Reference proteome</keyword>
<evidence type="ECO:0000313" key="2">
    <source>
        <dbReference type="EMBL" id="KUL25835.1"/>
    </source>
</evidence>
<comment type="caution">
    <text evidence="2">The sequence shown here is derived from an EMBL/GenBank/DDBJ whole genome shotgun (WGS) entry which is preliminary data.</text>
</comment>
<organism evidence="2 3">
    <name type="scientific">Actinoplanes awajinensis subsp. mycoplanecinus</name>
    <dbReference type="NCBI Taxonomy" id="135947"/>
    <lineage>
        <taxon>Bacteria</taxon>
        <taxon>Bacillati</taxon>
        <taxon>Actinomycetota</taxon>
        <taxon>Actinomycetes</taxon>
        <taxon>Micromonosporales</taxon>
        <taxon>Micromonosporaceae</taxon>
        <taxon>Actinoplanes</taxon>
    </lineage>
</organism>
<protein>
    <recommendedName>
        <fullName evidence="1">ARB-07466-like C-terminal domain-containing protein</fullName>
    </recommendedName>
</protein>
<dbReference type="Proteomes" id="UP000053244">
    <property type="component" value="Unassembled WGS sequence"/>
</dbReference>
<reference evidence="2 3" key="1">
    <citation type="submission" date="2015-10" db="EMBL/GenBank/DDBJ databases">
        <authorList>
            <person name="Gilbert D.G."/>
        </authorList>
    </citation>
    <scope>NUCLEOTIDE SEQUENCE [LARGE SCALE GENOMIC DNA]</scope>
    <source>
        <strain evidence="2 3">NRRL B-16712</strain>
    </source>
</reference>
<sequence length="365" mass="38245">MAARSSRWRQNVTSKYDFGPAMSSRLISAALAGIVVTLMACAGGLAMVGGAAVSSACTTPSAGTDFDAGQRASAALIAQVGADRGIPVRGQIIAVATALQESGLRNLNSGDRDSVGLFQQRPSQGWGSRSQLRNPTYAAGRFYAKLTTVPGWQAMPLTRAAQAVQRSAYPDAYAKWENAATALVYQRTASSNAASVRGASNSAASVRAASSGAAPVCPDLALGVAEPAPRNADSSWPAERCSIRPDPTTGAGCITPRLQHLVQQTTAAGFPKPSCYRPANHGEHPLGRACDWMMTSGGAALGPEKAHGDAMAAWAVTNADRLGIAYVIWYRTIWTKAQGWHAYTNPWGANDPSGWHTNHVHISVQ</sequence>
<dbReference type="AlphaFoldDB" id="A0A101JFF5"/>
<name>A0A101JFF5_9ACTN</name>
<evidence type="ECO:0000259" key="1">
    <source>
        <dbReference type="Pfam" id="PF26571"/>
    </source>
</evidence>
<accession>A0A101JFF5</accession>
<proteinExistence type="predicted"/>
<feature type="domain" description="ARB-07466-like C-terminal" evidence="1">
    <location>
        <begin position="251"/>
        <end position="345"/>
    </location>
</feature>
<gene>
    <name evidence="2" type="ORF">ADL15_39705</name>
</gene>
<evidence type="ECO:0000313" key="3">
    <source>
        <dbReference type="Proteomes" id="UP000053244"/>
    </source>
</evidence>
<dbReference type="Pfam" id="PF26571">
    <property type="entry name" value="VldE"/>
    <property type="match status" value="1"/>
</dbReference>